<organism evidence="3 4">
    <name type="scientific">Amborella trichopoda</name>
    <dbReference type="NCBI Taxonomy" id="13333"/>
    <lineage>
        <taxon>Eukaryota</taxon>
        <taxon>Viridiplantae</taxon>
        <taxon>Streptophyta</taxon>
        <taxon>Embryophyta</taxon>
        <taxon>Tracheophyta</taxon>
        <taxon>Spermatophyta</taxon>
        <taxon>Magnoliopsida</taxon>
        <taxon>Amborellales</taxon>
        <taxon>Amborellaceae</taxon>
        <taxon>Amborella</taxon>
    </lineage>
</organism>
<dbReference type="InterPro" id="IPR008972">
    <property type="entry name" value="Cupredoxin"/>
</dbReference>
<evidence type="ECO:0000313" key="4">
    <source>
        <dbReference type="Proteomes" id="UP000017836"/>
    </source>
</evidence>
<evidence type="ECO:0000256" key="1">
    <source>
        <dbReference type="SAM" id="MobiDB-lite"/>
    </source>
</evidence>
<name>W1NU24_AMBTC</name>
<dbReference type="InterPro" id="IPR003245">
    <property type="entry name" value="Phytocyanin_dom"/>
</dbReference>
<gene>
    <name evidence="3" type="ORF">AMTR_s00002p00202450</name>
</gene>
<keyword evidence="4" id="KW-1185">Reference proteome</keyword>
<dbReference type="Proteomes" id="UP000017836">
    <property type="component" value="Unassembled WGS sequence"/>
</dbReference>
<dbReference type="SUPFAM" id="SSF49503">
    <property type="entry name" value="Cupredoxins"/>
    <property type="match status" value="1"/>
</dbReference>
<dbReference type="GO" id="GO:0009055">
    <property type="term" value="F:electron transfer activity"/>
    <property type="evidence" value="ECO:0007669"/>
    <property type="project" value="InterPro"/>
</dbReference>
<dbReference type="PROSITE" id="PS51485">
    <property type="entry name" value="PHYTOCYANIN"/>
    <property type="match status" value="1"/>
</dbReference>
<proteinExistence type="predicted"/>
<sequence>MTFTDGNTLIMLNETGPRYFICSAYCHCQTGLKLEVNVSSPAMAPSTPPTSTPNDEYLVLTPAPSGRPKEYSVPPPSSGTTTHSHRLKNRRLGVGAVFSTVP</sequence>
<dbReference type="Pfam" id="PF02298">
    <property type="entry name" value="Cu_bind_like"/>
    <property type="match status" value="1"/>
</dbReference>
<feature type="region of interest" description="Disordered" evidence="1">
    <location>
        <begin position="41"/>
        <end position="102"/>
    </location>
</feature>
<feature type="domain" description="Phytocyanin" evidence="2">
    <location>
        <begin position="1"/>
        <end position="40"/>
    </location>
</feature>
<evidence type="ECO:0000259" key="2">
    <source>
        <dbReference type="PROSITE" id="PS51485"/>
    </source>
</evidence>
<reference evidence="4" key="1">
    <citation type="journal article" date="2013" name="Science">
        <title>The Amborella genome and the evolution of flowering plants.</title>
        <authorList>
            <consortium name="Amborella Genome Project"/>
        </authorList>
    </citation>
    <scope>NUCLEOTIDE SEQUENCE [LARGE SCALE GENOMIC DNA]</scope>
</reference>
<dbReference type="EMBL" id="KI394767">
    <property type="protein sequence ID" value="ERN01117.1"/>
    <property type="molecule type" value="Genomic_DNA"/>
</dbReference>
<dbReference type="Gramene" id="ERN01117">
    <property type="protein sequence ID" value="ERN01117"/>
    <property type="gene ID" value="AMTR_s00002p00202450"/>
</dbReference>
<dbReference type="AlphaFoldDB" id="W1NU24"/>
<accession>W1NU24</accession>
<protein>
    <recommendedName>
        <fullName evidence="2">Phytocyanin domain-containing protein</fullName>
    </recommendedName>
</protein>
<evidence type="ECO:0000313" key="3">
    <source>
        <dbReference type="EMBL" id="ERN01117.1"/>
    </source>
</evidence>
<dbReference type="Gene3D" id="2.60.40.420">
    <property type="entry name" value="Cupredoxins - blue copper proteins"/>
    <property type="match status" value="1"/>
</dbReference>
<dbReference type="HOGENOM" id="CLU_2281172_0_0_1"/>